<evidence type="ECO:0000313" key="4">
    <source>
        <dbReference type="EMBL" id="GAG99831.1"/>
    </source>
</evidence>
<keyword evidence="2" id="KW-0997">Cell inner membrane</keyword>
<keyword evidence="3" id="KW-1133">Transmembrane helix</keyword>
<dbReference type="PANTHER" id="PTHR32196:SF71">
    <property type="entry name" value="AUTOINDUCER 2 IMPORT SYSTEM PERMEASE PROTEIN LSRD"/>
    <property type="match status" value="1"/>
</dbReference>
<gene>
    <name evidence="4" type="ORF">S01H4_43548</name>
</gene>
<name>X1DTT5_9ZZZZ</name>
<accession>X1DTT5</accession>
<evidence type="ECO:0000256" key="2">
    <source>
        <dbReference type="ARBA" id="ARBA00022519"/>
    </source>
</evidence>
<comment type="caution">
    <text evidence="4">The sequence shown here is derived from an EMBL/GenBank/DDBJ whole genome shotgun (WGS) entry which is preliminary data.</text>
</comment>
<evidence type="ECO:0000256" key="3">
    <source>
        <dbReference type="SAM" id="Phobius"/>
    </source>
</evidence>
<keyword evidence="1" id="KW-0813">Transport</keyword>
<keyword evidence="3" id="KW-0812">Transmembrane</keyword>
<dbReference type="AlphaFoldDB" id="X1DTT5"/>
<dbReference type="PANTHER" id="PTHR32196">
    <property type="entry name" value="ABC TRANSPORTER PERMEASE PROTEIN YPHD-RELATED-RELATED"/>
    <property type="match status" value="1"/>
</dbReference>
<dbReference type="EMBL" id="BART01024041">
    <property type="protein sequence ID" value="GAG99831.1"/>
    <property type="molecule type" value="Genomic_DNA"/>
</dbReference>
<protein>
    <recommendedName>
        <fullName evidence="5">ABC transporter permease</fullName>
    </recommendedName>
</protein>
<organism evidence="4">
    <name type="scientific">marine sediment metagenome</name>
    <dbReference type="NCBI Taxonomy" id="412755"/>
    <lineage>
        <taxon>unclassified sequences</taxon>
        <taxon>metagenomes</taxon>
        <taxon>ecological metagenomes</taxon>
    </lineage>
</organism>
<evidence type="ECO:0000256" key="1">
    <source>
        <dbReference type="ARBA" id="ARBA00022448"/>
    </source>
</evidence>
<sequence>VLAASAGILTTGRQGLVSNQMGVGLSIMSIAGAILGGVSLYGGKGTVFGMLGGVVLLGIFDNSLNLLAVNVFLITVTKGTLILFAIIMDSVKTNIRISILEKEKLKILTEKMQKSIKPGMQAAEQKRKENSKIY</sequence>
<reference evidence="4" key="1">
    <citation type="journal article" date="2014" name="Front. Microbiol.">
        <title>High frequency of phylogenetically diverse reductive dehalogenase-homologous genes in deep subseafloor sedimentary metagenomes.</title>
        <authorList>
            <person name="Kawai M."/>
            <person name="Futagami T."/>
            <person name="Toyoda A."/>
            <person name="Takaki Y."/>
            <person name="Nishi S."/>
            <person name="Hori S."/>
            <person name="Arai W."/>
            <person name="Tsubouchi T."/>
            <person name="Morono Y."/>
            <person name="Uchiyama I."/>
            <person name="Ito T."/>
            <person name="Fujiyama A."/>
            <person name="Inagaki F."/>
            <person name="Takami H."/>
        </authorList>
    </citation>
    <scope>NUCLEOTIDE SEQUENCE</scope>
    <source>
        <strain evidence="4">Expedition CK06-06</strain>
    </source>
</reference>
<evidence type="ECO:0008006" key="5">
    <source>
        <dbReference type="Google" id="ProtNLM"/>
    </source>
</evidence>
<feature type="transmembrane region" description="Helical" evidence="3">
    <location>
        <begin position="63"/>
        <end position="87"/>
    </location>
</feature>
<dbReference type="GO" id="GO:0005886">
    <property type="term" value="C:plasma membrane"/>
    <property type="evidence" value="ECO:0007669"/>
    <property type="project" value="TreeGrafter"/>
</dbReference>
<feature type="non-terminal residue" evidence="4">
    <location>
        <position position="1"/>
    </location>
</feature>
<keyword evidence="3" id="KW-0472">Membrane</keyword>
<proteinExistence type="predicted"/>
<feature type="transmembrane region" description="Helical" evidence="3">
    <location>
        <begin position="23"/>
        <end position="43"/>
    </location>
</feature>
<keyword evidence="2" id="KW-1003">Cell membrane</keyword>